<feature type="transmembrane region" description="Helical" evidence="1">
    <location>
        <begin position="27"/>
        <end position="49"/>
    </location>
</feature>
<comment type="caution">
    <text evidence="2">The sequence shown here is derived from an EMBL/GenBank/DDBJ whole genome shotgun (WGS) entry which is preliminary data.</text>
</comment>
<gene>
    <name evidence="2" type="ORF">AS033_15945</name>
</gene>
<keyword evidence="1" id="KW-1133">Transmembrane helix</keyword>
<feature type="transmembrane region" description="Helical" evidence="1">
    <location>
        <begin position="55"/>
        <end position="76"/>
    </location>
</feature>
<reference evidence="2 3" key="1">
    <citation type="journal article" date="2015" name="Int. J. Syst. Evol. Microbiol.">
        <title>Exiguobacterium enclense sp. nov., isolated from sediment.</title>
        <authorList>
            <person name="Dastager S.G."/>
            <person name="Mawlankar R."/>
            <person name="Sonalkar V.V."/>
            <person name="Thorat M.N."/>
            <person name="Mual P."/>
            <person name="Verma A."/>
            <person name="Krishnamurthi S."/>
            <person name="Tang S.K."/>
            <person name="Li W.J."/>
        </authorList>
    </citation>
    <scope>NUCLEOTIDE SEQUENCE [LARGE SCALE GENOMIC DNA]</scope>
    <source>
        <strain evidence="2 3">NIO-1109</strain>
    </source>
</reference>
<dbReference type="AlphaFoldDB" id="A0A0V8GBU1"/>
<keyword evidence="1" id="KW-0812">Transmembrane</keyword>
<evidence type="ECO:0000256" key="1">
    <source>
        <dbReference type="SAM" id="Phobius"/>
    </source>
</evidence>
<protein>
    <submittedName>
        <fullName evidence="2">Uncharacterized protein</fullName>
    </submittedName>
</protein>
<evidence type="ECO:0000313" key="2">
    <source>
        <dbReference type="EMBL" id="KSU47740.1"/>
    </source>
</evidence>
<name>A0A0V8GBU1_9BACL</name>
<accession>A0A0V8GBU1</accession>
<dbReference type="EMBL" id="LNQL01000007">
    <property type="protein sequence ID" value="KSU47740.1"/>
    <property type="molecule type" value="Genomic_DNA"/>
</dbReference>
<dbReference type="Proteomes" id="UP000053797">
    <property type="component" value="Unassembled WGS sequence"/>
</dbReference>
<evidence type="ECO:0000313" key="3">
    <source>
        <dbReference type="Proteomes" id="UP000053797"/>
    </source>
</evidence>
<organism evidence="2 3">
    <name type="scientific">Exiguobacterium indicum</name>
    <dbReference type="NCBI Taxonomy" id="296995"/>
    <lineage>
        <taxon>Bacteria</taxon>
        <taxon>Bacillati</taxon>
        <taxon>Bacillota</taxon>
        <taxon>Bacilli</taxon>
        <taxon>Bacillales</taxon>
        <taxon>Bacillales Family XII. Incertae Sedis</taxon>
        <taxon>Exiguobacterium</taxon>
    </lineage>
</organism>
<sequence>MILLRFAERTKTSKFVDKHSSIQLEKLNIFQILILYGGILVLFTFMIIHSNNFDIISAGGGISICLVLCRQIVIFLENQKKSLSINTFIKRMR</sequence>
<proteinExistence type="predicted"/>
<keyword evidence="1" id="KW-0472">Membrane</keyword>